<accession>A0A9P1C3F6</accession>
<dbReference type="EMBL" id="CAMXCT020000798">
    <property type="protein sequence ID" value="CAL1136753.1"/>
    <property type="molecule type" value="Genomic_DNA"/>
</dbReference>
<sequence length="150" mass="17140">MGDRGVTCGTRLAAKYWSMKMRLLLFASFMAWRFRLARESSQQLKKALAETEAAHFAFQSRGLMLADAFRRWRRWAADLAFQRSVSALLSRTTGPGRVLAVVSSIEEKRQRLLCMEAFLRSAPPACIKKQPRLCYGRSQDITSNFPFVLD</sequence>
<protein>
    <submittedName>
        <fullName evidence="1">Uncharacterized protein</fullName>
    </submittedName>
</protein>
<dbReference type="AlphaFoldDB" id="A0A9P1C3F6"/>
<dbReference type="Proteomes" id="UP001152797">
    <property type="component" value="Unassembled WGS sequence"/>
</dbReference>
<dbReference type="EMBL" id="CAMXCT010000798">
    <property type="protein sequence ID" value="CAI3983378.1"/>
    <property type="molecule type" value="Genomic_DNA"/>
</dbReference>
<dbReference type="EMBL" id="CAMXCT030000798">
    <property type="protein sequence ID" value="CAL4770690.1"/>
    <property type="molecule type" value="Genomic_DNA"/>
</dbReference>
<evidence type="ECO:0000313" key="2">
    <source>
        <dbReference type="EMBL" id="CAL4770690.1"/>
    </source>
</evidence>
<evidence type="ECO:0000313" key="3">
    <source>
        <dbReference type="Proteomes" id="UP001152797"/>
    </source>
</evidence>
<comment type="caution">
    <text evidence="1">The sequence shown here is derived from an EMBL/GenBank/DDBJ whole genome shotgun (WGS) entry which is preliminary data.</text>
</comment>
<proteinExistence type="predicted"/>
<evidence type="ECO:0000313" key="1">
    <source>
        <dbReference type="EMBL" id="CAI3983378.1"/>
    </source>
</evidence>
<name>A0A9P1C3F6_9DINO</name>
<reference evidence="1" key="1">
    <citation type="submission" date="2022-10" db="EMBL/GenBank/DDBJ databases">
        <authorList>
            <person name="Chen Y."/>
            <person name="Dougan E. K."/>
            <person name="Chan C."/>
            <person name="Rhodes N."/>
            <person name="Thang M."/>
        </authorList>
    </citation>
    <scope>NUCLEOTIDE SEQUENCE</scope>
</reference>
<gene>
    <name evidence="1" type="ORF">C1SCF055_LOCUS10996</name>
</gene>
<reference evidence="2 3" key="2">
    <citation type="submission" date="2024-05" db="EMBL/GenBank/DDBJ databases">
        <authorList>
            <person name="Chen Y."/>
            <person name="Shah S."/>
            <person name="Dougan E. K."/>
            <person name="Thang M."/>
            <person name="Chan C."/>
        </authorList>
    </citation>
    <scope>NUCLEOTIDE SEQUENCE [LARGE SCALE GENOMIC DNA]</scope>
</reference>
<keyword evidence="3" id="KW-1185">Reference proteome</keyword>
<organism evidence="1">
    <name type="scientific">Cladocopium goreaui</name>
    <dbReference type="NCBI Taxonomy" id="2562237"/>
    <lineage>
        <taxon>Eukaryota</taxon>
        <taxon>Sar</taxon>
        <taxon>Alveolata</taxon>
        <taxon>Dinophyceae</taxon>
        <taxon>Suessiales</taxon>
        <taxon>Symbiodiniaceae</taxon>
        <taxon>Cladocopium</taxon>
    </lineage>
</organism>